<evidence type="ECO:0000313" key="5">
    <source>
        <dbReference type="Proteomes" id="UP000217564"/>
    </source>
</evidence>
<reference evidence="4" key="2">
    <citation type="submission" date="2017-03" db="EMBL/GenBank/DDBJ databases">
        <authorList>
            <person name="Afonso C.L."/>
            <person name="Miller P.J."/>
            <person name="Scott M.A."/>
            <person name="Spackman E."/>
            <person name="Goraichik I."/>
            <person name="Dimitrov K.M."/>
            <person name="Suarez D.L."/>
            <person name="Swayne D.E."/>
        </authorList>
    </citation>
    <scope>NUCLEOTIDE SEQUENCE [LARGE SCALE GENOMIC DNA]</scope>
    <source>
        <strain evidence="4">CNRZ 920</strain>
    </source>
</reference>
<reference evidence="3 5" key="1">
    <citation type="journal article" date="2017" name="Elife">
        <title>Extensive horizontal gene transfer in cheese-associated bacteria.</title>
        <authorList>
            <person name="Bonham K.S."/>
            <person name="Wolfe B.E."/>
            <person name="Dutton R.J."/>
        </authorList>
    </citation>
    <scope>NUCLEOTIDE SEQUENCE [LARGE SCALE GENOMIC DNA]</scope>
    <source>
        <strain evidence="3 5">947_7</strain>
    </source>
</reference>
<dbReference type="EMBL" id="FXZG01000010">
    <property type="protein sequence ID" value="SMX83960.1"/>
    <property type="molecule type" value="Genomic_DNA"/>
</dbReference>
<protein>
    <submittedName>
        <fullName evidence="3">Uncharacterized protein</fullName>
    </submittedName>
</protein>
<evidence type="ECO:0000313" key="4">
    <source>
        <dbReference type="EMBL" id="SMX83960.1"/>
    </source>
</evidence>
<dbReference type="EMBL" id="NRGP01000012">
    <property type="protein sequence ID" value="PCC46916.1"/>
    <property type="molecule type" value="Genomic_DNA"/>
</dbReference>
<dbReference type="RefSeq" id="WP_096162082.1">
    <property type="nucleotide sequence ID" value="NZ_FXZG01000010.1"/>
</dbReference>
<keyword evidence="2" id="KW-1133">Transmembrane helix</keyword>
<dbReference type="Proteomes" id="UP000217564">
    <property type="component" value="Unassembled WGS sequence"/>
</dbReference>
<keyword evidence="2" id="KW-0812">Transmembrane</keyword>
<evidence type="ECO:0000256" key="2">
    <source>
        <dbReference type="SAM" id="Phobius"/>
    </source>
</evidence>
<evidence type="ECO:0000256" key="1">
    <source>
        <dbReference type="SAM" id="MobiDB-lite"/>
    </source>
</evidence>
<evidence type="ECO:0000313" key="6">
    <source>
        <dbReference type="Proteomes" id="UP000234289"/>
    </source>
</evidence>
<feature type="transmembrane region" description="Helical" evidence="2">
    <location>
        <begin position="34"/>
        <end position="54"/>
    </location>
</feature>
<dbReference type="AlphaFoldDB" id="A0A2A3Z5S1"/>
<dbReference type="Proteomes" id="UP000234289">
    <property type="component" value="Unassembled WGS sequence"/>
</dbReference>
<reference evidence="6" key="3">
    <citation type="submission" date="2017-03" db="EMBL/GenBank/DDBJ databases">
        <authorList>
            <person name="Monnet C."/>
        </authorList>
    </citation>
    <scope>NUCLEOTIDE SEQUENCE [LARGE SCALE GENOMIC DNA]</scope>
    <source>
        <strain evidence="6">CNRZ 920</strain>
    </source>
</reference>
<proteinExistence type="predicted"/>
<accession>A0A2H1J900</accession>
<feature type="region of interest" description="Disordered" evidence="1">
    <location>
        <begin position="1"/>
        <end position="26"/>
    </location>
</feature>
<accession>A0A2A3Z5S1</accession>
<sequence length="72" mass="7392">MQTRILATSDSAETAPDAEAETAKGAPKPSIKQALLAAIFAAAIVTIILLAFSWPTVTSEPKDLPVAAVGDQ</sequence>
<gene>
    <name evidence="4" type="ORF">BAUR920_01873</name>
    <name evidence="3" type="ORF">CIK64_08665</name>
</gene>
<evidence type="ECO:0000313" key="3">
    <source>
        <dbReference type="EMBL" id="PCC46916.1"/>
    </source>
</evidence>
<name>A0A2A3Z5S1_BREAU</name>
<keyword evidence="2" id="KW-0472">Membrane</keyword>
<organism evidence="3 5">
    <name type="scientific">Brevibacterium aurantiacum</name>
    <dbReference type="NCBI Taxonomy" id="273384"/>
    <lineage>
        <taxon>Bacteria</taxon>
        <taxon>Bacillati</taxon>
        <taxon>Actinomycetota</taxon>
        <taxon>Actinomycetes</taxon>
        <taxon>Micrococcales</taxon>
        <taxon>Brevibacteriaceae</taxon>
        <taxon>Brevibacterium</taxon>
    </lineage>
</organism>